<comment type="caution">
    <text evidence="1">The sequence shown here is derived from an EMBL/GenBank/DDBJ whole genome shotgun (WGS) entry which is preliminary data.</text>
</comment>
<dbReference type="AlphaFoldDB" id="A0AAE1D8A9"/>
<accession>A0AAE1D8A9</accession>
<reference evidence="1" key="1">
    <citation type="journal article" date="2023" name="G3 (Bethesda)">
        <title>A reference genome for the long-term kleptoplast-retaining sea slug Elysia crispata morphotype clarki.</title>
        <authorList>
            <person name="Eastman K.E."/>
            <person name="Pendleton A.L."/>
            <person name="Shaikh M.A."/>
            <person name="Suttiyut T."/>
            <person name="Ogas R."/>
            <person name="Tomko P."/>
            <person name="Gavelis G."/>
            <person name="Widhalm J.R."/>
            <person name="Wisecaver J.H."/>
        </authorList>
    </citation>
    <scope>NUCLEOTIDE SEQUENCE</scope>
    <source>
        <strain evidence="1">ECLA1</strain>
    </source>
</reference>
<sequence>MHAGATMMLLPATSARPASQLQVEMLLLGAVSNQQQQQQHHLGLGGSAPVDLHQANTSRDASLQTLSPFSLSSVKKSDTAGPPALYFYSVFRRKRAFCWISEIKFSLCNFYRNLLKGVELGSTVRSSWQRCSRSKTFFVSKQGPRDHSDYVTVIFMRRDTEFGGLVRHCLFYFLLYKWFYVIAGTT</sequence>
<dbReference type="Proteomes" id="UP001283361">
    <property type="component" value="Unassembled WGS sequence"/>
</dbReference>
<dbReference type="EMBL" id="JAWDGP010004981">
    <property type="protein sequence ID" value="KAK3760470.1"/>
    <property type="molecule type" value="Genomic_DNA"/>
</dbReference>
<organism evidence="1 2">
    <name type="scientific">Elysia crispata</name>
    <name type="common">lettuce slug</name>
    <dbReference type="NCBI Taxonomy" id="231223"/>
    <lineage>
        <taxon>Eukaryota</taxon>
        <taxon>Metazoa</taxon>
        <taxon>Spiralia</taxon>
        <taxon>Lophotrochozoa</taxon>
        <taxon>Mollusca</taxon>
        <taxon>Gastropoda</taxon>
        <taxon>Heterobranchia</taxon>
        <taxon>Euthyneura</taxon>
        <taxon>Panpulmonata</taxon>
        <taxon>Sacoglossa</taxon>
        <taxon>Placobranchoidea</taxon>
        <taxon>Plakobranchidae</taxon>
        <taxon>Elysia</taxon>
    </lineage>
</organism>
<evidence type="ECO:0000313" key="1">
    <source>
        <dbReference type="EMBL" id="KAK3760470.1"/>
    </source>
</evidence>
<name>A0AAE1D8A9_9GAST</name>
<keyword evidence="2" id="KW-1185">Reference proteome</keyword>
<proteinExistence type="predicted"/>
<evidence type="ECO:0000313" key="2">
    <source>
        <dbReference type="Proteomes" id="UP001283361"/>
    </source>
</evidence>
<protein>
    <submittedName>
        <fullName evidence="1">Uncharacterized protein</fullName>
    </submittedName>
</protein>
<gene>
    <name evidence="1" type="ORF">RRG08_011182</name>
</gene>